<dbReference type="PROSITE" id="PS01124">
    <property type="entry name" value="HTH_ARAC_FAMILY_2"/>
    <property type="match status" value="1"/>
</dbReference>
<dbReference type="SMART" id="SM00342">
    <property type="entry name" value="HTH_ARAC"/>
    <property type="match status" value="1"/>
</dbReference>
<comment type="caution">
    <text evidence="8">The sequence shown here is derived from an EMBL/GenBank/DDBJ whole genome shotgun (WGS) entry which is preliminary data.</text>
</comment>
<dbReference type="Pfam" id="PF00072">
    <property type="entry name" value="Response_reg"/>
    <property type="match status" value="1"/>
</dbReference>
<dbReference type="InterPro" id="IPR000160">
    <property type="entry name" value="GGDEF_dom"/>
</dbReference>
<sequence>MVRILIVDDEREIRNGLVKQIPWSAWGVDEVLDADDGDTALELALAHRPDLIVTDIRMPRMSGLKLIESLARERYDGDTIVVSGFDDFHYAKEAFKLGVSDYLLKPLDKNDLFKAVTVALRRRREKNESELSSSLIRQGYESAVPKIREELLRQLIGRPYREEPGARTEHKLGQLDLAWLLDGQLQFAVFGIDSLKALTLEPSAPGKDALLAEVGGALAQTIAAQHPGRYVSFRSEQDEWIAILEQARADGAESCEDLLEAVRERVGNVLQIRLDLGEAAGEGGLHQLSELYRRATDSLVSRRIQGIEAAEETSGQGLGEQPEYQLANARELVEIMKYGTEKDIRETMAAFPKLAKSWEVRHPKDLQQRTFEWLLDIFRTAQKTAGWKETSWEKHPIALWEHLERFDTLESLRQQATEQLLKAAESIKAQSGSRSQIVDEAQRIIHERYQENLTLQMVAERVHVTPVWLSKLFKKETDMNFLEYLTDVRLKNAADRLGDLRYKVYQISYMVGYQDPVHFAKLFKRAYGCTPQEYRNSRSLRHE</sequence>
<dbReference type="InterPro" id="IPR018062">
    <property type="entry name" value="HTH_AraC-typ_CS"/>
</dbReference>
<evidence type="ECO:0000256" key="1">
    <source>
        <dbReference type="ARBA" id="ARBA00023015"/>
    </source>
</evidence>
<protein>
    <submittedName>
        <fullName evidence="8">Response regulator</fullName>
    </submittedName>
</protein>
<keyword evidence="3" id="KW-0804">Transcription</keyword>
<dbReference type="PROSITE" id="PS00041">
    <property type="entry name" value="HTH_ARAC_FAMILY_1"/>
    <property type="match status" value="1"/>
</dbReference>
<dbReference type="PANTHER" id="PTHR43280">
    <property type="entry name" value="ARAC-FAMILY TRANSCRIPTIONAL REGULATOR"/>
    <property type="match status" value="1"/>
</dbReference>
<evidence type="ECO:0000259" key="7">
    <source>
        <dbReference type="PROSITE" id="PS50887"/>
    </source>
</evidence>
<evidence type="ECO:0000256" key="3">
    <source>
        <dbReference type="ARBA" id="ARBA00023163"/>
    </source>
</evidence>
<reference evidence="8" key="1">
    <citation type="submission" date="2023-04" db="EMBL/GenBank/DDBJ databases">
        <title>Comparative genomic analysis of Cohnella hashimotonis sp. nov., isolated from the International Space Station.</title>
        <authorList>
            <person name="Venkateswaran K."/>
            <person name="Simpson A."/>
        </authorList>
    </citation>
    <scope>NUCLEOTIDE SEQUENCE</scope>
    <source>
        <strain evidence="8">F6_2S_P_1</strain>
    </source>
</reference>
<feature type="domain" description="GGDEF" evidence="7">
    <location>
        <begin position="183"/>
        <end position="315"/>
    </location>
</feature>
<proteinExistence type="predicted"/>
<keyword evidence="1" id="KW-0805">Transcription regulation</keyword>
<dbReference type="EMBL" id="JAGRPV010000001">
    <property type="protein sequence ID" value="MDI4648249.1"/>
    <property type="molecule type" value="Genomic_DNA"/>
</dbReference>
<evidence type="ECO:0000256" key="2">
    <source>
        <dbReference type="ARBA" id="ARBA00023125"/>
    </source>
</evidence>
<organism evidence="8 9">
    <name type="scientific">Cohnella hashimotonis</name>
    <dbReference type="NCBI Taxonomy" id="2826895"/>
    <lineage>
        <taxon>Bacteria</taxon>
        <taxon>Bacillati</taxon>
        <taxon>Bacillota</taxon>
        <taxon>Bacilli</taxon>
        <taxon>Bacillales</taxon>
        <taxon>Paenibacillaceae</taxon>
        <taxon>Cohnella</taxon>
    </lineage>
</organism>
<dbReference type="PROSITE" id="PS50887">
    <property type="entry name" value="GGDEF"/>
    <property type="match status" value="1"/>
</dbReference>
<dbReference type="PRINTS" id="PR00032">
    <property type="entry name" value="HTHARAC"/>
</dbReference>
<dbReference type="InterPro" id="IPR020449">
    <property type="entry name" value="Tscrpt_reg_AraC-type_HTH"/>
</dbReference>
<name>A0ABT6TQP5_9BACL</name>
<dbReference type="Proteomes" id="UP001161691">
    <property type="component" value="Unassembled WGS sequence"/>
</dbReference>
<dbReference type="InterPro" id="IPR009057">
    <property type="entry name" value="Homeodomain-like_sf"/>
</dbReference>
<keyword evidence="9" id="KW-1185">Reference proteome</keyword>
<gene>
    <name evidence="8" type="ORF">KB449_25080</name>
</gene>
<feature type="domain" description="HTH araC/xylS-type" evidence="5">
    <location>
        <begin position="439"/>
        <end position="537"/>
    </location>
</feature>
<feature type="modified residue" description="4-aspartylphosphate" evidence="4">
    <location>
        <position position="55"/>
    </location>
</feature>
<keyword evidence="2" id="KW-0238">DNA-binding</keyword>
<evidence type="ECO:0000259" key="5">
    <source>
        <dbReference type="PROSITE" id="PS01124"/>
    </source>
</evidence>
<dbReference type="InterPro" id="IPR001789">
    <property type="entry name" value="Sig_transdc_resp-reg_receiver"/>
</dbReference>
<dbReference type="Gene3D" id="3.40.50.2300">
    <property type="match status" value="1"/>
</dbReference>
<feature type="domain" description="Response regulatory" evidence="6">
    <location>
        <begin position="3"/>
        <end position="120"/>
    </location>
</feature>
<dbReference type="PANTHER" id="PTHR43280:SF2">
    <property type="entry name" value="HTH-TYPE TRANSCRIPTIONAL REGULATOR EXSA"/>
    <property type="match status" value="1"/>
</dbReference>
<keyword evidence="4" id="KW-0597">Phosphoprotein</keyword>
<evidence type="ECO:0000313" key="8">
    <source>
        <dbReference type="EMBL" id="MDI4648249.1"/>
    </source>
</evidence>
<dbReference type="PROSITE" id="PS50110">
    <property type="entry name" value="RESPONSE_REGULATORY"/>
    <property type="match status" value="1"/>
</dbReference>
<evidence type="ECO:0000313" key="9">
    <source>
        <dbReference type="Proteomes" id="UP001161691"/>
    </source>
</evidence>
<dbReference type="SUPFAM" id="SSF52172">
    <property type="entry name" value="CheY-like"/>
    <property type="match status" value="1"/>
</dbReference>
<evidence type="ECO:0000259" key="6">
    <source>
        <dbReference type="PROSITE" id="PS50110"/>
    </source>
</evidence>
<dbReference type="Pfam" id="PF12833">
    <property type="entry name" value="HTH_18"/>
    <property type="match status" value="1"/>
</dbReference>
<dbReference type="CDD" id="cd17536">
    <property type="entry name" value="REC_YesN-like"/>
    <property type="match status" value="1"/>
</dbReference>
<evidence type="ECO:0000256" key="4">
    <source>
        <dbReference type="PROSITE-ProRule" id="PRU00169"/>
    </source>
</evidence>
<dbReference type="InterPro" id="IPR043128">
    <property type="entry name" value="Rev_trsase/Diguanyl_cyclase"/>
</dbReference>
<accession>A0ABT6TQP5</accession>
<dbReference type="SUPFAM" id="SSF46689">
    <property type="entry name" value="Homeodomain-like"/>
    <property type="match status" value="2"/>
</dbReference>
<dbReference type="Gene3D" id="3.30.70.270">
    <property type="match status" value="1"/>
</dbReference>
<dbReference type="RefSeq" id="WP_282910977.1">
    <property type="nucleotide sequence ID" value="NZ_JAGRPV010000001.1"/>
</dbReference>
<dbReference type="Gene3D" id="1.10.10.60">
    <property type="entry name" value="Homeodomain-like"/>
    <property type="match status" value="2"/>
</dbReference>
<dbReference type="InterPro" id="IPR018060">
    <property type="entry name" value="HTH_AraC"/>
</dbReference>
<dbReference type="SMART" id="SM00448">
    <property type="entry name" value="REC"/>
    <property type="match status" value="1"/>
</dbReference>
<dbReference type="InterPro" id="IPR011006">
    <property type="entry name" value="CheY-like_superfamily"/>
</dbReference>